<evidence type="ECO:0000313" key="4">
    <source>
        <dbReference type="Proteomes" id="UP001295423"/>
    </source>
</evidence>
<reference evidence="3" key="1">
    <citation type="submission" date="2023-08" db="EMBL/GenBank/DDBJ databases">
        <authorList>
            <person name="Audoor S."/>
            <person name="Bilcke G."/>
        </authorList>
    </citation>
    <scope>NUCLEOTIDE SEQUENCE</scope>
</reference>
<evidence type="ECO:0000256" key="2">
    <source>
        <dbReference type="SAM" id="SignalP"/>
    </source>
</evidence>
<dbReference type="AlphaFoldDB" id="A0AAD2G8L5"/>
<organism evidence="3 4">
    <name type="scientific">Cylindrotheca closterium</name>
    <dbReference type="NCBI Taxonomy" id="2856"/>
    <lineage>
        <taxon>Eukaryota</taxon>
        <taxon>Sar</taxon>
        <taxon>Stramenopiles</taxon>
        <taxon>Ochrophyta</taxon>
        <taxon>Bacillariophyta</taxon>
        <taxon>Bacillariophyceae</taxon>
        <taxon>Bacillariophycidae</taxon>
        <taxon>Bacillariales</taxon>
        <taxon>Bacillariaceae</taxon>
        <taxon>Cylindrotheca</taxon>
    </lineage>
</organism>
<feature type="signal peptide" evidence="2">
    <location>
        <begin position="1"/>
        <end position="22"/>
    </location>
</feature>
<accession>A0AAD2G8L5</accession>
<dbReference type="PANTHER" id="PTHR34044:SF1">
    <property type="entry name" value="NUCLEAR PROTEIN"/>
    <property type="match status" value="1"/>
</dbReference>
<feature type="chain" id="PRO_5042112162" evidence="2">
    <location>
        <begin position="23"/>
        <end position="324"/>
    </location>
</feature>
<dbReference type="Proteomes" id="UP001295423">
    <property type="component" value="Unassembled WGS sequence"/>
</dbReference>
<sequence length="324" mass="35683">MTRCHYHRSLILALSAVAFTAAWMPSDVRPSPRESSASRHSTKWEKKQRWLEKRDMRAGDSDETSKAPFATIIGNGRIGSTLAEAGNCIVLGRDDNIDENGKGPILIATRNDALDGIIEKCPESRKCDLVFLQNGYLNSYLEQKGLLDNTQVLLYLSVTAIGAEAVDGVTAYNPEGLTAATGIHAEAFARRLSHLGLRCNVVDAASFKPAMFEKLMWIAVFMLIGAAKRCKSVGQAGSEHSGLVDELINELSAAVEKREAIQFPEGTVPRLNAYTDVVSDFPAAVKEFTWRNKYFFDLGDEEVPIHNTLLRECREGGLLDFSLE</sequence>
<gene>
    <name evidence="3" type="ORF">CYCCA115_LOCUS21443</name>
</gene>
<feature type="region of interest" description="Disordered" evidence="1">
    <location>
        <begin position="27"/>
        <end position="64"/>
    </location>
</feature>
<evidence type="ECO:0000313" key="3">
    <source>
        <dbReference type="EMBL" id="CAJ1965853.1"/>
    </source>
</evidence>
<dbReference type="EMBL" id="CAKOGP040002230">
    <property type="protein sequence ID" value="CAJ1965853.1"/>
    <property type="molecule type" value="Genomic_DNA"/>
</dbReference>
<keyword evidence="2" id="KW-0732">Signal</keyword>
<evidence type="ECO:0000256" key="1">
    <source>
        <dbReference type="SAM" id="MobiDB-lite"/>
    </source>
</evidence>
<protein>
    <submittedName>
        <fullName evidence="3">Uncharacterized protein</fullName>
    </submittedName>
</protein>
<proteinExistence type="predicted"/>
<name>A0AAD2G8L5_9STRA</name>
<feature type="compositionally biased region" description="Basic and acidic residues" evidence="1">
    <location>
        <begin position="42"/>
        <end position="64"/>
    </location>
</feature>
<dbReference type="PANTHER" id="PTHR34044">
    <property type="entry name" value="NUCLEAR PROTEIN"/>
    <property type="match status" value="1"/>
</dbReference>
<comment type="caution">
    <text evidence="3">The sequence shown here is derived from an EMBL/GenBank/DDBJ whole genome shotgun (WGS) entry which is preliminary data.</text>
</comment>
<keyword evidence="4" id="KW-1185">Reference proteome</keyword>